<dbReference type="STRING" id="49390.A0A068UW19"/>
<keyword evidence="2" id="KW-1185">Reference proteome</keyword>
<protein>
    <submittedName>
        <fullName evidence="1">Uncharacterized protein</fullName>
    </submittedName>
</protein>
<evidence type="ECO:0000313" key="2">
    <source>
        <dbReference type="Proteomes" id="UP000295252"/>
    </source>
</evidence>
<dbReference type="PANTHER" id="PTHR32448">
    <property type="entry name" value="OS08G0158400 PROTEIN"/>
    <property type="match status" value="1"/>
</dbReference>
<accession>A0A068UW19</accession>
<dbReference type="Proteomes" id="UP000295252">
    <property type="component" value="Chromosome XI"/>
</dbReference>
<dbReference type="InterPro" id="IPR016169">
    <property type="entry name" value="FAD-bd_PCMH_sub2"/>
</dbReference>
<dbReference type="PhylomeDB" id="A0A068UW19"/>
<gene>
    <name evidence="1" type="ORF">GSCOC_T00036291001</name>
</gene>
<name>A0A068UW19_COFCA</name>
<dbReference type="Gramene" id="CDP12611">
    <property type="protein sequence ID" value="CDP12611"/>
    <property type="gene ID" value="GSCOC_T00036291001"/>
</dbReference>
<dbReference type="Gene3D" id="3.30.465.10">
    <property type="match status" value="1"/>
</dbReference>
<sequence length="304" mass="35005">MGKDLFWAIRGGSFRILLAWIPRLVPIPVIVTVFTVPRTLEQEQPNCFTDGKVHSLESLMMNVPPAFLLQGKSSYTRTCFEAKSNCVKKPIPEFALVGIWKRFWEEDAPFALWTPYGGVMNKISESETPFHRRNGTKFMILWLSTWHSGASDKITTKKHVEWIRRLYDFMTPLHSCPHLMLEEYWYKDPNTCVVLHDSGEKLYKPPLDFQLVGQLKKHRGADTISFWLPQAPPGFVSLGRVTFKSAAKLSDFSILRCISSDMVTGDLFLWDTSNTKFMKEPFMWMVGNELSTFIVLGDFRKPPI</sequence>
<proteinExistence type="predicted"/>
<dbReference type="EMBL" id="HG739152">
    <property type="protein sequence ID" value="CDP12611.1"/>
    <property type="molecule type" value="Genomic_DNA"/>
</dbReference>
<organism evidence="1 2">
    <name type="scientific">Coffea canephora</name>
    <name type="common">Robusta coffee</name>
    <dbReference type="NCBI Taxonomy" id="49390"/>
    <lineage>
        <taxon>Eukaryota</taxon>
        <taxon>Viridiplantae</taxon>
        <taxon>Streptophyta</taxon>
        <taxon>Embryophyta</taxon>
        <taxon>Tracheophyta</taxon>
        <taxon>Spermatophyta</taxon>
        <taxon>Magnoliopsida</taxon>
        <taxon>eudicotyledons</taxon>
        <taxon>Gunneridae</taxon>
        <taxon>Pentapetalae</taxon>
        <taxon>asterids</taxon>
        <taxon>lamiids</taxon>
        <taxon>Gentianales</taxon>
        <taxon>Rubiaceae</taxon>
        <taxon>Ixoroideae</taxon>
        <taxon>Gardenieae complex</taxon>
        <taxon>Bertiereae - Coffeeae clade</taxon>
        <taxon>Coffeeae</taxon>
        <taxon>Coffea</taxon>
    </lineage>
</organism>
<dbReference type="Gene3D" id="3.40.462.20">
    <property type="match status" value="2"/>
</dbReference>
<dbReference type="InParanoid" id="A0A068UW19"/>
<reference evidence="2" key="1">
    <citation type="journal article" date="2014" name="Science">
        <title>The coffee genome provides insight into the convergent evolution of caffeine biosynthesis.</title>
        <authorList>
            <person name="Denoeud F."/>
            <person name="Carretero-Paulet L."/>
            <person name="Dereeper A."/>
            <person name="Droc G."/>
            <person name="Guyot R."/>
            <person name="Pietrella M."/>
            <person name="Zheng C."/>
            <person name="Alberti A."/>
            <person name="Anthony F."/>
            <person name="Aprea G."/>
            <person name="Aury J.M."/>
            <person name="Bento P."/>
            <person name="Bernard M."/>
            <person name="Bocs S."/>
            <person name="Campa C."/>
            <person name="Cenci A."/>
            <person name="Combes M.C."/>
            <person name="Crouzillat D."/>
            <person name="Da Silva C."/>
            <person name="Daddiego L."/>
            <person name="De Bellis F."/>
            <person name="Dussert S."/>
            <person name="Garsmeur O."/>
            <person name="Gayraud T."/>
            <person name="Guignon V."/>
            <person name="Jahn K."/>
            <person name="Jamilloux V."/>
            <person name="Joet T."/>
            <person name="Labadie K."/>
            <person name="Lan T."/>
            <person name="Leclercq J."/>
            <person name="Lepelley M."/>
            <person name="Leroy T."/>
            <person name="Li L.T."/>
            <person name="Librado P."/>
            <person name="Lopez L."/>
            <person name="Munoz A."/>
            <person name="Noel B."/>
            <person name="Pallavicini A."/>
            <person name="Perrotta G."/>
            <person name="Poncet V."/>
            <person name="Pot D."/>
            <person name="Priyono X."/>
            <person name="Rigoreau M."/>
            <person name="Rouard M."/>
            <person name="Rozas J."/>
            <person name="Tranchant-Dubreuil C."/>
            <person name="VanBuren R."/>
            <person name="Zhang Q."/>
            <person name="Andrade A.C."/>
            <person name="Argout X."/>
            <person name="Bertrand B."/>
            <person name="de Kochko A."/>
            <person name="Graziosi G."/>
            <person name="Henry R.J."/>
            <person name="Jayarama X."/>
            <person name="Ming R."/>
            <person name="Nagai C."/>
            <person name="Rounsley S."/>
            <person name="Sankoff D."/>
            <person name="Giuliano G."/>
            <person name="Albert V.A."/>
            <person name="Wincker P."/>
            <person name="Lashermes P."/>
        </authorList>
    </citation>
    <scope>NUCLEOTIDE SEQUENCE [LARGE SCALE GENOMIC DNA]</scope>
    <source>
        <strain evidence="2">cv. DH200-94</strain>
    </source>
</reference>
<dbReference type="AlphaFoldDB" id="A0A068UW19"/>
<evidence type="ECO:0000313" key="1">
    <source>
        <dbReference type="EMBL" id="CDP12611.1"/>
    </source>
</evidence>